<reference evidence="1 2" key="1">
    <citation type="journal article" date="2018" name="Int. J. Syst. Evol. Microbiol.">
        <title>Bifidobacterium callitrichidarum sp. nov. from the faeces of the emperor tamarin (Saguinus imperator).</title>
        <authorList>
            <person name="Modesto M."/>
            <person name="Michelini S."/>
            <person name="Sansosti M.C."/>
            <person name="De Filippo C."/>
            <person name="Cavalieri D."/>
            <person name="Qvirist L."/>
            <person name="Andlid T."/>
            <person name="Spiezio C."/>
            <person name="Sandri C."/>
            <person name="Pascarelli S."/>
            <person name="Sgorbati B."/>
            <person name="Mattarelli P."/>
        </authorList>
    </citation>
    <scope>NUCLEOTIDE SEQUENCE [LARGE SCALE GENOMIC DNA]</scope>
    <source>
        <strain evidence="1 2">TRI 5</strain>
    </source>
</reference>
<evidence type="ECO:0000313" key="1">
    <source>
        <dbReference type="EMBL" id="PWG62760.1"/>
    </source>
</evidence>
<name>A0A2U2N0W7_9BIFI</name>
<dbReference type="AlphaFoldDB" id="A0A2U2N0W7"/>
<protein>
    <submittedName>
        <fullName evidence="1">Uncharacterized protein</fullName>
    </submittedName>
</protein>
<accession>A0A2U2N0W7</accession>
<evidence type="ECO:0000313" key="2">
    <source>
        <dbReference type="Proteomes" id="UP000245876"/>
    </source>
</evidence>
<proteinExistence type="predicted"/>
<dbReference type="EMBL" id="QFFM01000032">
    <property type="protein sequence ID" value="PWG62760.1"/>
    <property type="molecule type" value="Genomic_DNA"/>
</dbReference>
<gene>
    <name evidence="1" type="ORF">DF196_11705</name>
</gene>
<dbReference type="Proteomes" id="UP000245876">
    <property type="component" value="Unassembled WGS sequence"/>
</dbReference>
<organism evidence="1 2">
    <name type="scientific">Bifidobacterium callitrichidarum</name>
    <dbReference type="NCBI Taxonomy" id="2052941"/>
    <lineage>
        <taxon>Bacteria</taxon>
        <taxon>Bacillati</taxon>
        <taxon>Actinomycetota</taxon>
        <taxon>Actinomycetes</taxon>
        <taxon>Bifidobacteriales</taxon>
        <taxon>Bifidobacteriaceae</taxon>
        <taxon>Bifidobacterium</taxon>
    </lineage>
</organism>
<comment type="caution">
    <text evidence="1">The sequence shown here is derived from an EMBL/GenBank/DDBJ whole genome shotgun (WGS) entry which is preliminary data.</text>
</comment>
<keyword evidence="2" id="KW-1185">Reference proteome</keyword>
<sequence length="191" mass="20724">MRNPNMINVGAGKSITILGENFAPNAPGYVLQATTDYLLEAAYGLYKLTVTHDAIGTARCLTMCSYATWIAPTSIAFTAKNNDLPALRMLQAAMLLCADARTTLTTGPFPKRGHKLIRTNQTDVMIDSVLTLGLLPTRNRQDLHCIRQRMAASARLLNYTGDNVLKFIANQAGAPWDEIAAALADGWKVVA</sequence>
<dbReference type="OrthoDB" id="3231431at2"/>
<dbReference type="RefSeq" id="WP_109057980.1">
    <property type="nucleotide sequence ID" value="NZ_QFFM01000032.1"/>
</dbReference>